<sequence length="216" mass="24106">MYGPNPNTPFPIKDVDRVIFLKNHITNPLIEVGDFTYYDDGDRPHDFEQRNVQYHFEFIGDKLTIGKFCALAQGCQFIMNGANHLMEGFSTFPFQIFSEDWADGFDANKWVENSKGDTSIGHDVWIGRDATIMPGMTIGNGAIIGSNAVVAKDVPAYAIVVGNPARIAKMRFGDGIIARLEQIAWWHWPVEKITKHKDAIMGAEIAALEKASLDDD</sequence>
<evidence type="ECO:0000256" key="4">
    <source>
        <dbReference type="ARBA" id="ARBA00023251"/>
    </source>
</evidence>
<dbReference type="Gene3D" id="2.160.10.10">
    <property type="entry name" value="Hexapeptide repeat proteins"/>
    <property type="match status" value="1"/>
</dbReference>
<dbReference type="Proteomes" id="UP000258927">
    <property type="component" value="Chromosome"/>
</dbReference>
<dbReference type="AlphaFoldDB" id="A0A2R4MHR6"/>
<keyword evidence="4" id="KW-0046">Antibiotic resistance</keyword>
<dbReference type="Pfam" id="PF00132">
    <property type="entry name" value="Hexapep"/>
    <property type="match status" value="1"/>
</dbReference>
<dbReference type="STRING" id="1122213.GCA_000423365_00764"/>
<accession>A0A2R4MHR6</accession>
<evidence type="ECO:0000256" key="3">
    <source>
        <dbReference type="ARBA" id="ARBA00022737"/>
    </source>
</evidence>
<dbReference type="CDD" id="cd03349">
    <property type="entry name" value="LbH_XAT"/>
    <property type="match status" value="1"/>
</dbReference>
<evidence type="ECO:0000313" key="7">
    <source>
        <dbReference type="Proteomes" id="UP000258927"/>
    </source>
</evidence>
<protein>
    <submittedName>
        <fullName evidence="6">Putative macrolide acetyltransferase</fullName>
    </submittedName>
</protein>
<keyword evidence="2 6" id="KW-0808">Transferase</keyword>
<keyword evidence="5" id="KW-0012">Acyltransferase</keyword>
<dbReference type="FunFam" id="2.160.10.10:FF:000037">
    <property type="entry name" value="Streptogramin A acetyltransferase"/>
    <property type="match status" value="1"/>
</dbReference>
<proteinExistence type="inferred from homology"/>
<evidence type="ECO:0000256" key="5">
    <source>
        <dbReference type="ARBA" id="ARBA00023315"/>
    </source>
</evidence>
<dbReference type="InterPro" id="IPR001451">
    <property type="entry name" value="Hexapep"/>
</dbReference>
<dbReference type="EMBL" id="CP021330">
    <property type="protein sequence ID" value="AVX05578.1"/>
    <property type="molecule type" value="Genomic_DNA"/>
</dbReference>
<evidence type="ECO:0000313" key="6">
    <source>
        <dbReference type="EMBL" id="AVX05578.1"/>
    </source>
</evidence>
<gene>
    <name evidence="6" type="ORF">MXMO3_03072</name>
</gene>
<dbReference type="KEGG" id="mmyr:MXMO3_03072"/>
<dbReference type="GO" id="GO:0046677">
    <property type="term" value="P:response to antibiotic"/>
    <property type="evidence" value="ECO:0007669"/>
    <property type="project" value="UniProtKB-KW"/>
</dbReference>
<evidence type="ECO:0000256" key="1">
    <source>
        <dbReference type="ARBA" id="ARBA00007274"/>
    </source>
</evidence>
<evidence type="ECO:0000256" key="2">
    <source>
        <dbReference type="ARBA" id="ARBA00022679"/>
    </source>
</evidence>
<dbReference type="PANTHER" id="PTHR43300">
    <property type="entry name" value="ACETYLTRANSFERASE"/>
    <property type="match status" value="1"/>
</dbReference>
<organism evidence="6 7">
    <name type="scientific">Maritalea myrionectae</name>
    <dbReference type="NCBI Taxonomy" id="454601"/>
    <lineage>
        <taxon>Bacteria</taxon>
        <taxon>Pseudomonadati</taxon>
        <taxon>Pseudomonadota</taxon>
        <taxon>Alphaproteobacteria</taxon>
        <taxon>Hyphomicrobiales</taxon>
        <taxon>Devosiaceae</taxon>
        <taxon>Maritalea</taxon>
    </lineage>
</organism>
<name>A0A2R4MHR6_9HYPH</name>
<dbReference type="InterPro" id="IPR011004">
    <property type="entry name" value="Trimer_LpxA-like_sf"/>
</dbReference>
<reference evidence="6 7" key="1">
    <citation type="submission" date="2017-05" db="EMBL/GenBank/DDBJ databases">
        <title>Genome Analysis of Maritalea myrionectae HL2708#5.</title>
        <authorList>
            <consortium name="Cotde Inc.-PKNU"/>
            <person name="Jang D."/>
            <person name="Oh H.-M."/>
        </authorList>
    </citation>
    <scope>NUCLEOTIDE SEQUENCE [LARGE SCALE GENOMIC DNA]</scope>
    <source>
        <strain evidence="6 7">HL2708#5</strain>
    </source>
</reference>
<keyword evidence="7" id="KW-1185">Reference proteome</keyword>
<dbReference type="InterPro" id="IPR050179">
    <property type="entry name" value="Trans_hexapeptide_repeat"/>
</dbReference>
<dbReference type="GO" id="GO:0016746">
    <property type="term" value="F:acyltransferase activity"/>
    <property type="evidence" value="ECO:0007669"/>
    <property type="project" value="UniProtKB-KW"/>
</dbReference>
<keyword evidence="3" id="KW-0677">Repeat</keyword>
<dbReference type="SUPFAM" id="SSF51161">
    <property type="entry name" value="Trimeric LpxA-like enzymes"/>
    <property type="match status" value="1"/>
</dbReference>
<dbReference type="PANTHER" id="PTHR43300:SF11">
    <property type="entry name" value="ACETYLTRANSFERASE RV3034C-RELATED"/>
    <property type="match status" value="1"/>
</dbReference>
<comment type="similarity">
    <text evidence="1">Belongs to the transferase hexapeptide repeat family.</text>
</comment>